<dbReference type="InterPro" id="IPR011009">
    <property type="entry name" value="Kinase-like_dom_sf"/>
</dbReference>
<keyword evidence="3" id="KW-0808">Transferase</keyword>
<evidence type="ECO:0000256" key="2">
    <source>
        <dbReference type="ARBA" id="ARBA00012406"/>
    </source>
</evidence>
<dbReference type="FunFam" id="1.10.510.10:FF:000186">
    <property type="entry name" value="Mitogen-activated protein kinase kinase kinase"/>
    <property type="match status" value="1"/>
</dbReference>
<sequence length="624" mass="67739">MPLWWGRKNARSSDERVKKGGPGTGGRWVGDADAAAPAFSSPRRSVDFVVAVAGRGSSGFESDGLLAERRGHPLPLPVNTVVAVVDRAGGCESGSASVSSLSSSGSSEEQFGADRHHFGLNSGYGDQKFGSRPGPGSRSSTAATSPLHPRLSPGRANRLEDGASQCHPLPLPPNSPTSPPPCPNKRTRVVDESSPHSLSQWKKGKLLGRGSFGHVYVGFNSDSGHMCAIKEVKVVQDDRASKECLKQLNQEINLLSKLSHPNIVRYYGSEMSEETLSVYLEYVSGGSIHKLLQEYGAFKEPVIQNYARQIVSGLVYLHGRNTLHRDIKGANILVDPTGDVKLADFGMAKHITSASSMLSFKGSPYWMAPEVVMNASSCNFAVDIWSLGCTILEMATGKPPWSQYEGVAAIFKIGNSREMPEIPDTLSSDAKSFINLCLQRDPSRRPTALQMLGHPFIYEREANVKIPRDAFLLNNDGNHNPPALQLEYNRKSLGSYDVDFATHSAGRVPRGLRNPREHARTIMSLPVSPSSSPLRQRGSAFQNSFFTPPHPSSSGARLNGSTANNNILPYPPRPSPLFSLDPWHEATPAFTPQTPIRSPTRRPISHTRIPNSAHLPVALQPDSR</sequence>
<accession>A0A7N0RHZ0</accession>
<comment type="catalytic activity">
    <reaction evidence="8">
        <text>L-seryl-[protein] + ATP = O-phospho-L-seryl-[protein] + ADP + H(+)</text>
        <dbReference type="Rhea" id="RHEA:17989"/>
        <dbReference type="Rhea" id="RHEA-COMP:9863"/>
        <dbReference type="Rhea" id="RHEA-COMP:11604"/>
        <dbReference type="ChEBI" id="CHEBI:15378"/>
        <dbReference type="ChEBI" id="CHEBI:29999"/>
        <dbReference type="ChEBI" id="CHEBI:30616"/>
        <dbReference type="ChEBI" id="CHEBI:83421"/>
        <dbReference type="ChEBI" id="CHEBI:456216"/>
        <dbReference type="EC" id="2.7.11.25"/>
    </reaction>
</comment>
<dbReference type="PROSITE" id="PS50011">
    <property type="entry name" value="PROTEIN_KINASE_DOM"/>
    <property type="match status" value="1"/>
</dbReference>
<keyword evidence="13" id="KW-1185">Reference proteome</keyword>
<dbReference type="Pfam" id="PF00069">
    <property type="entry name" value="Pkinase"/>
    <property type="match status" value="1"/>
</dbReference>
<feature type="binding site" evidence="9">
    <location>
        <position position="230"/>
    </location>
    <ligand>
        <name>ATP</name>
        <dbReference type="ChEBI" id="CHEBI:30616"/>
    </ligand>
</feature>
<evidence type="ECO:0000313" key="13">
    <source>
        <dbReference type="Proteomes" id="UP000594263"/>
    </source>
</evidence>
<dbReference type="InterPro" id="IPR017441">
    <property type="entry name" value="Protein_kinase_ATP_BS"/>
</dbReference>
<dbReference type="EC" id="2.7.11.25" evidence="2"/>
<organism evidence="12 13">
    <name type="scientific">Kalanchoe fedtschenkoi</name>
    <name type="common">Lavender scallops</name>
    <name type="synonym">South American air plant</name>
    <dbReference type="NCBI Taxonomy" id="63787"/>
    <lineage>
        <taxon>Eukaryota</taxon>
        <taxon>Viridiplantae</taxon>
        <taxon>Streptophyta</taxon>
        <taxon>Embryophyta</taxon>
        <taxon>Tracheophyta</taxon>
        <taxon>Spermatophyta</taxon>
        <taxon>Magnoliopsida</taxon>
        <taxon>eudicotyledons</taxon>
        <taxon>Gunneridae</taxon>
        <taxon>Pentapetalae</taxon>
        <taxon>Saxifragales</taxon>
        <taxon>Crassulaceae</taxon>
        <taxon>Kalanchoe</taxon>
    </lineage>
</organism>
<evidence type="ECO:0000256" key="1">
    <source>
        <dbReference type="ARBA" id="ARBA00006529"/>
    </source>
</evidence>
<dbReference type="GO" id="GO:0002221">
    <property type="term" value="P:pattern recognition receptor signaling pathway"/>
    <property type="evidence" value="ECO:0007669"/>
    <property type="project" value="EnsemblPlants"/>
</dbReference>
<dbReference type="Gene3D" id="1.10.510.10">
    <property type="entry name" value="Transferase(Phosphotransferase) domain 1"/>
    <property type="match status" value="1"/>
</dbReference>
<dbReference type="Proteomes" id="UP000594263">
    <property type="component" value="Unplaced"/>
</dbReference>
<feature type="compositionally biased region" description="Pro residues" evidence="10">
    <location>
        <begin position="169"/>
        <end position="183"/>
    </location>
</feature>
<comment type="catalytic activity">
    <reaction evidence="7">
        <text>L-threonyl-[protein] + ATP = O-phospho-L-threonyl-[protein] + ADP + H(+)</text>
        <dbReference type="Rhea" id="RHEA:46608"/>
        <dbReference type="Rhea" id="RHEA-COMP:11060"/>
        <dbReference type="Rhea" id="RHEA-COMP:11605"/>
        <dbReference type="ChEBI" id="CHEBI:15378"/>
        <dbReference type="ChEBI" id="CHEBI:30013"/>
        <dbReference type="ChEBI" id="CHEBI:30616"/>
        <dbReference type="ChEBI" id="CHEBI:61977"/>
        <dbReference type="ChEBI" id="CHEBI:456216"/>
        <dbReference type="EC" id="2.7.11.25"/>
    </reaction>
</comment>
<feature type="domain" description="Protein kinase" evidence="11">
    <location>
        <begin position="201"/>
        <end position="457"/>
    </location>
</feature>
<dbReference type="GO" id="GO:0004709">
    <property type="term" value="F:MAP kinase kinase kinase activity"/>
    <property type="evidence" value="ECO:0007669"/>
    <property type="project" value="UniProtKB-EC"/>
</dbReference>
<dbReference type="InterPro" id="IPR000719">
    <property type="entry name" value="Prot_kinase_dom"/>
</dbReference>
<dbReference type="GO" id="GO:1900150">
    <property type="term" value="P:regulation of defense response to fungus"/>
    <property type="evidence" value="ECO:0007669"/>
    <property type="project" value="EnsemblPlants"/>
</dbReference>
<evidence type="ECO:0000259" key="11">
    <source>
        <dbReference type="PROSITE" id="PS50011"/>
    </source>
</evidence>
<dbReference type="SUPFAM" id="SSF56112">
    <property type="entry name" value="Protein kinase-like (PK-like)"/>
    <property type="match status" value="1"/>
</dbReference>
<evidence type="ECO:0000256" key="10">
    <source>
        <dbReference type="SAM" id="MobiDB-lite"/>
    </source>
</evidence>
<dbReference type="SMART" id="SM00220">
    <property type="entry name" value="S_TKc"/>
    <property type="match status" value="1"/>
</dbReference>
<dbReference type="PANTHER" id="PTHR48016:SF8">
    <property type="entry name" value="MITOGEN-ACTIVATED PROTEIN KINASE KINASE KINASE 3"/>
    <property type="match status" value="1"/>
</dbReference>
<keyword evidence="5" id="KW-0418">Kinase</keyword>
<dbReference type="Gramene" id="Kaladp0011s0837.1.v1.1">
    <property type="protein sequence ID" value="Kaladp0011s0837.1.v1.1"/>
    <property type="gene ID" value="Kaladp0011s0837.v1.1"/>
</dbReference>
<dbReference type="PANTHER" id="PTHR48016">
    <property type="entry name" value="MAP KINASE KINASE KINASE SSK2-RELATED-RELATED"/>
    <property type="match status" value="1"/>
</dbReference>
<dbReference type="GO" id="GO:0005737">
    <property type="term" value="C:cytoplasm"/>
    <property type="evidence" value="ECO:0007669"/>
    <property type="project" value="TreeGrafter"/>
</dbReference>
<evidence type="ECO:0000256" key="7">
    <source>
        <dbReference type="ARBA" id="ARBA00047559"/>
    </source>
</evidence>
<evidence type="ECO:0000256" key="5">
    <source>
        <dbReference type="ARBA" id="ARBA00022777"/>
    </source>
</evidence>
<name>A0A7N0RHZ0_KALFE</name>
<feature type="region of interest" description="Disordered" evidence="10">
    <location>
        <begin position="1"/>
        <end position="30"/>
    </location>
</feature>
<feature type="region of interest" description="Disordered" evidence="10">
    <location>
        <begin position="584"/>
        <end position="624"/>
    </location>
</feature>
<comment type="similarity">
    <text evidence="1">Belongs to the protein kinase superfamily. STE Ser/Thr protein kinase family. MAP kinase kinase kinase subfamily.</text>
</comment>
<dbReference type="GO" id="GO:0005524">
    <property type="term" value="F:ATP binding"/>
    <property type="evidence" value="ECO:0007669"/>
    <property type="project" value="UniProtKB-UniRule"/>
</dbReference>
<dbReference type="EnsemblPlants" id="Kaladp0011s0837.1.v1.1">
    <property type="protein sequence ID" value="Kaladp0011s0837.1.v1.1"/>
    <property type="gene ID" value="Kaladp0011s0837.v1.1"/>
</dbReference>
<feature type="compositionally biased region" description="Low complexity" evidence="10">
    <location>
        <begin position="130"/>
        <end position="140"/>
    </location>
</feature>
<dbReference type="CDD" id="cd06632">
    <property type="entry name" value="STKc_MEKK1_plant"/>
    <property type="match status" value="1"/>
</dbReference>
<dbReference type="AlphaFoldDB" id="A0A7N0RHZ0"/>
<dbReference type="InterPro" id="IPR050538">
    <property type="entry name" value="MAP_kinase_kinase_kinase"/>
</dbReference>
<keyword evidence="4 9" id="KW-0547">Nucleotide-binding</keyword>
<evidence type="ECO:0000256" key="8">
    <source>
        <dbReference type="ARBA" id="ARBA00048329"/>
    </source>
</evidence>
<feature type="compositionally biased region" description="Low complexity" evidence="10">
    <location>
        <begin position="93"/>
        <end position="109"/>
    </location>
</feature>
<keyword evidence="6 9" id="KW-0067">ATP-binding</keyword>
<dbReference type="GO" id="GO:1900424">
    <property type="term" value="P:regulation of defense response to bacterium"/>
    <property type="evidence" value="ECO:0007669"/>
    <property type="project" value="EnsemblPlants"/>
</dbReference>
<feature type="region of interest" description="Disordered" evidence="10">
    <location>
        <begin position="92"/>
        <end position="197"/>
    </location>
</feature>
<evidence type="ECO:0000256" key="3">
    <source>
        <dbReference type="ARBA" id="ARBA00022679"/>
    </source>
</evidence>
<protein>
    <recommendedName>
        <fullName evidence="2">mitogen-activated protein kinase kinase kinase</fullName>
        <ecNumber evidence="2">2.7.11.25</ecNumber>
    </recommendedName>
</protein>
<evidence type="ECO:0000256" key="4">
    <source>
        <dbReference type="ARBA" id="ARBA00022741"/>
    </source>
</evidence>
<evidence type="ECO:0000256" key="9">
    <source>
        <dbReference type="PROSITE-ProRule" id="PRU10141"/>
    </source>
</evidence>
<evidence type="ECO:0000313" key="12">
    <source>
        <dbReference type="EnsemblPlants" id="Kaladp0011s0837.1.v1.1"/>
    </source>
</evidence>
<proteinExistence type="inferred from homology"/>
<reference evidence="12" key="1">
    <citation type="submission" date="2021-01" db="UniProtKB">
        <authorList>
            <consortium name="EnsemblPlants"/>
        </authorList>
    </citation>
    <scope>IDENTIFICATION</scope>
</reference>
<evidence type="ECO:0000256" key="6">
    <source>
        <dbReference type="ARBA" id="ARBA00022840"/>
    </source>
</evidence>
<dbReference type="PROSITE" id="PS00107">
    <property type="entry name" value="PROTEIN_KINASE_ATP"/>
    <property type="match status" value="1"/>
</dbReference>
<dbReference type="OMA" id="RQFGPAH"/>